<dbReference type="Proteomes" id="UP001595798">
    <property type="component" value="Unassembled WGS sequence"/>
</dbReference>
<organism evidence="2 3">
    <name type="scientific">Marinobacter lacisalsi</name>
    <dbReference type="NCBI Taxonomy" id="475979"/>
    <lineage>
        <taxon>Bacteria</taxon>
        <taxon>Pseudomonadati</taxon>
        <taxon>Pseudomonadota</taxon>
        <taxon>Gammaproteobacteria</taxon>
        <taxon>Pseudomonadales</taxon>
        <taxon>Marinobacteraceae</taxon>
        <taxon>Marinobacter</taxon>
    </lineage>
</organism>
<reference evidence="3" key="1">
    <citation type="journal article" date="2019" name="Int. J. Syst. Evol. Microbiol.">
        <title>The Global Catalogue of Microorganisms (GCM) 10K type strain sequencing project: providing services to taxonomists for standard genome sequencing and annotation.</title>
        <authorList>
            <consortium name="The Broad Institute Genomics Platform"/>
            <consortium name="The Broad Institute Genome Sequencing Center for Infectious Disease"/>
            <person name="Wu L."/>
            <person name="Ma J."/>
        </authorList>
    </citation>
    <scope>NUCLEOTIDE SEQUENCE [LARGE SCALE GENOMIC DNA]</scope>
    <source>
        <strain evidence="3">CECT 7297</strain>
    </source>
</reference>
<evidence type="ECO:0000313" key="3">
    <source>
        <dbReference type="Proteomes" id="UP001595798"/>
    </source>
</evidence>
<sequence length="217" mass="24301">MDNYESYAEYTRERDWKSICKLNEIELDSFGTKKELKALPEYLEPNEVVFALTSGMMDQTDTSNSFDFGTNTWLVVLTSDRFLFLDAAMLTSSVDSQSIRHDRVQAVSGSQGFMFGKISVDLGSRMLVIDNCHKSTVKVMASLANRWIKELGEKSASQTSSPAPSQTPLLDLLERLEKLRALGALSDQEFNDSKEKLLSSTEFRSEKDNLLSSIPAS</sequence>
<name>A0ABV8QKY6_9GAMM</name>
<evidence type="ECO:0000313" key="2">
    <source>
        <dbReference type="EMBL" id="MFC4260363.1"/>
    </source>
</evidence>
<evidence type="ECO:0000259" key="1">
    <source>
        <dbReference type="Pfam" id="PF14470"/>
    </source>
</evidence>
<keyword evidence="3" id="KW-1185">Reference proteome</keyword>
<feature type="domain" description="YokE-like PH" evidence="1">
    <location>
        <begin position="43"/>
        <end position="144"/>
    </location>
</feature>
<dbReference type="InterPro" id="IPR039519">
    <property type="entry name" value="YokE-like_PH"/>
</dbReference>
<gene>
    <name evidence="2" type="ORF">ACFOZ5_15195</name>
</gene>
<comment type="caution">
    <text evidence="2">The sequence shown here is derived from an EMBL/GenBank/DDBJ whole genome shotgun (WGS) entry which is preliminary data.</text>
</comment>
<dbReference type="EMBL" id="JBHSDI010000055">
    <property type="protein sequence ID" value="MFC4260363.1"/>
    <property type="molecule type" value="Genomic_DNA"/>
</dbReference>
<dbReference type="RefSeq" id="WP_379888811.1">
    <property type="nucleotide sequence ID" value="NZ_JBHSDI010000055.1"/>
</dbReference>
<accession>A0ABV8QKY6</accession>
<protein>
    <submittedName>
        <fullName evidence="2">PH domain-containing protein</fullName>
    </submittedName>
</protein>
<dbReference type="Pfam" id="PF14470">
    <property type="entry name" value="bPH_3"/>
    <property type="match status" value="1"/>
</dbReference>
<proteinExistence type="predicted"/>